<dbReference type="Proteomes" id="UP001151478">
    <property type="component" value="Unassembled WGS sequence"/>
</dbReference>
<evidence type="ECO:0000259" key="1">
    <source>
        <dbReference type="Pfam" id="PF01433"/>
    </source>
</evidence>
<protein>
    <submittedName>
        <fullName evidence="2">M1 family aminopeptidase</fullName>
    </submittedName>
</protein>
<name>A0ABT5S6H5_9FLAO</name>
<dbReference type="RefSeq" id="WP_274270211.1">
    <property type="nucleotide sequence ID" value="NZ_JAOSLC020000002.1"/>
</dbReference>
<feature type="domain" description="Peptidase M1 membrane alanine aminopeptidase" evidence="1">
    <location>
        <begin position="93"/>
        <end position="256"/>
    </location>
</feature>
<comment type="caution">
    <text evidence="2">The sequence shown here is derived from an EMBL/GenBank/DDBJ whole genome shotgun (WGS) entry which is preliminary data.</text>
</comment>
<dbReference type="Gene3D" id="1.10.390.10">
    <property type="entry name" value="Neutral Protease Domain 2"/>
    <property type="match status" value="1"/>
</dbReference>
<keyword evidence="2" id="KW-0378">Hydrolase</keyword>
<evidence type="ECO:0000313" key="2">
    <source>
        <dbReference type="EMBL" id="MDD7913705.1"/>
    </source>
</evidence>
<dbReference type="InterPro" id="IPR027268">
    <property type="entry name" value="Peptidase_M4/M1_CTD_sf"/>
</dbReference>
<dbReference type="GO" id="GO:0004177">
    <property type="term" value="F:aminopeptidase activity"/>
    <property type="evidence" value="ECO:0007669"/>
    <property type="project" value="UniProtKB-KW"/>
</dbReference>
<reference evidence="2" key="1">
    <citation type="submission" date="2023-02" db="EMBL/GenBank/DDBJ databases">
        <title>Polaribacter ponticola sp. nov., isolated from seawater.</title>
        <authorList>
            <person name="Baek J.H."/>
            <person name="Kim J.M."/>
            <person name="Choi D.G."/>
            <person name="Jeon C.O."/>
        </authorList>
    </citation>
    <scope>NUCLEOTIDE SEQUENCE</scope>
    <source>
        <strain evidence="2">MSW5</strain>
    </source>
</reference>
<sequence length="257" mass="29444">MQLDSKFNFENVKFETLISTSKNQTAISSGSLIKQWQKDDRNYYHYKASDTINSMIAYLSARYTVKKEIYKGIQLELFHHPNHTQNVDKMIRVAKATIDYCSDNFGKYPHDYLRIVETSNHESSNGQAMPGVITINEKIFKRNVENPDSFNVVARVLIHEISHQWWGFLLTPKRVEGYMVLSESLAKYTESVILEKMYGKAMVNKLSASTISKYFSGRSYASETEPSLYLSNHQAYLGYSKGAIIMSAIKELIGEKS</sequence>
<proteinExistence type="predicted"/>
<accession>A0ABT5S6H5</accession>
<dbReference type="EMBL" id="JAOSLC020000002">
    <property type="protein sequence ID" value="MDD7913705.1"/>
    <property type="molecule type" value="Genomic_DNA"/>
</dbReference>
<gene>
    <name evidence="2" type="ORF">N5A56_004445</name>
</gene>
<evidence type="ECO:0000313" key="3">
    <source>
        <dbReference type="Proteomes" id="UP001151478"/>
    </source>
</evidence>
<dbReference type="SUPFAM" id="SSF55486">
    <property type="entry name" value="Metalloproteases ('zincins'), catalytic domain"/>
    <property type="match status" value="1"/>
</dbReference>
<dbReference type="InterPro" id="IPR014782">
    <property type="entry name" value="Peptidase_M1_dom"/>
</dbReference>
<keyword evidence="2" id="KW-0645">Protease</keyword>
<organism evidence="2 3">
    <name type="scientific">Polaribacter ponticola</name>
    <dbReference type="NCBI Taxonomy" id="2978475"/>
    <lineage>
        <taxon>Bacteria</taxon>
        <taxon>Pseudomonadati</taxon>
        <taxon>Bacteroidota</taxon>
        <taxon>Flavobacteriia</taxon>
        <taxon>Flavobacteriales</taxon>
        <taxon>Flavobacteriaceae</taxon>
    </lineage>
</organism>
<keyword evidence="3" id="KW-1185">Reference proteome</keyword>
<dbReference type="Pfam" id="PF01433">
    <property type="entry name" value="Peptidase_M1"/>
    <property type="match status" value="1"/>
</dbReference>
<keyword evidence="2" id="KW-0031">Aminopeptidase</keyword>